<evidence type="ECO:0000313" key="3">
    <source>
        <dbReference type="EMBL" id="GFH33137.1"/>
    </source>
</evidence>
<feature type="region of interest" description="Disordered" evidence="1">
    <location>
        <begin position="230"/>
        <end position="250"/>
    </location>
</feature>
<evidence type="ECO:0000256" key="1">
    <source>
        <dbReference type="SAM" id="MobiDB-lite"/>
    </source>
</evidence>
<accession>A0A6A0AMX9</accession>
<name>A0A6A0AMX9_HAELA</name>
<feature type="region of interest" description="Disordered" evidence="1">
    <location>
        <begin position="179"/>
        <end position="201"/>
    </location>
</feature>
<comment type="caution">
    <text evidence="3">The sequence shown here is derived from an EMBL/GenBank/DDBJ whole genome shotgun (WGS) entry which is preliminary data.</text>
</comment>
<proteinExistence type="predicted"/>
<feature type="transmembrane region" description="Helical" evidence="2">
    <location>
        <begin position="130"/>
        <end position="153"/>
    </location>
</feature>
<reference evidence="3 4" key="1">
    <citation type="submission" date="2020-02" db="EMBL/GenBank/DDBJ databases">
        <title>Draft genome sequence of Haematococcus lacustris strain NIES-144.</title>
        <authorList>
            <person name="Morimoto D."/>
            <person name="Nakagawa S."/>
            <person name="Yoshida T."/>
            <person name="Sawayama S."/>
        </authorList>
    </citation>
    <scope>NUCLEOTIDE SEQUENCE [LARGE SCALE GENOMIC DNA]</scope>
    <source>
        <strain evidence="3 4">NIES-144</strain>
    </source>
</reference>
<evidence type="ECO:0000313" key="4">
    <source>
        <dbReference type="Proteomes" id="UP000485058"/>
    </source>
</evidence>
<keyword evidence="4" id="KW-1185">Reference proteome</keyword>
<feature type="compositionally biased region" description="Low complexity" evidence="1">
    <location>
        <begin position="187"/>
        <end position="198"/>
    </location>
</feature>
<keyword evidence="2" id="KW-0812">Transmembrane</keyword>
<dbReference type="EMBL" id="BLLF01007835">
    <property type="protein sequence ID" value="GFH33137.1"/>
    <property type="molecule type" value="Genomic_DNA"/>
</dbReference>
<sequence length="266" mass="28636">WYTHALCITHAIAQQDCGQNWTRRRHSYRVLFVQCSWTSGTGSPCSTATKRGVHAVLGRCTAARDVRDVELGALMARTEHLSAASAFHGRRSAGTHGCPTAFSRHANQSLMRKAGQRPVAHARKSLCKRLILLSLPMLGLLLSTPALALGAALSASKSTSWVQPFTSYTFWPSSDPATSQALENGCSPSSHSHEPYSSAWRPGEQMTTFDAVKGAAPAYTNPALDTAVKAEEVQAESSPQDGVGDMDSDPITLQQRVLAQTQAPDY</sequence>
<feature type="non-terminal residue" evidence="3">
    <location>
        <position position="1"/>
    </location>
</feature>
<feature type="non-terminal residue" evidence="3">
    <location>
        <position position="266"/>
    </location>
</feature>
<dbReference type="Proteomes" id="UP000485058">
    <property type="component" value="Unassembled WGS sequence"/>
</dbReference>
<protein>
    <submittedName>
        <fullName evidence="3">Uncharacterized protein</fullName>
    </submittedName>
</protein>
<dbReference type="AlphaFoldDB" id="A0A6A0AMX9"/>
<keyword evidence="2" id="KW-1133">Transmembrane helix</keyword>
<organism evidence="3 4">
    <name type="scientific">Haematococcus lacustris</name>
    <name type="common">Green alga</name>
    <name type="synonym">Haematococcus pluvialis</name>
    <dbReference type="NCBI Taxonomy" id="44745"/>
    <lineage>
        <taxon>Eukaryota</taxon>
        <taxon>Viridiplantae</taxon>
        <taxon>Chlorophyta</taxon>
        <taxon>core chlorophytes</taxon>
        <taxon>Chlorophyceae</taxon>
        <taxon>CS clade</taxon>
        <taxon>Chlamydomonadales</taxon>
        <taxon>Haematococcaceae</taxon>
        <taxon>Haematococcus</taxon>
    </lineage>
</organism>
<keyword evidence="2" id="KW-0472">Membrane</keyword>
<gene>
    <name evidence="3" type="ORF">HaLaN_32460</name>
</gene>
<evidence type="ECO:0000256" key="2">
    <source>
        <dbReference type="SAM" id="Phobius"/>
    </source>
</evidence>